<dbReference type="AlphaFoldDB" id="A0A5B9MLU4"/>
<dbReference type="InterPro" id="IPR013517">
    <property type="entry name" value="FG-GAP"/>
</dbReference>
<sequence length="549" mass="59900">MKAYSTRPICRTRGPICRSSRYTGLLYAAVAAMLLPIGGGCAKKDDESAASIESPSGETPPEGTLSANDVAFLKRSGPKIEAFCGDCHAMPRPTSSPEDEWEMEIIQGFDLYRTSGRTDLDVPDEADVRRYFKMQAPKDSGMPVSETLNYPDAALTHTKSGLWRERVRAAGVTNVNWIDLGFESKPGNALVYCDIGTGTVNAYWPNDPEGEIRRLGTVLQPVHTEPCDLNQDGLVDLLVADIGEFTANDSDLGQVLWMERLSDSEAFRTHVLIDGLSRTADARAGDLDGDGDVDVLVAAFGWRNSGRTFILENQGMGDDGVPIFESRDVDPRHGPVHVPLVDFDGDGDLDFISLISQEHERVELFRNDGKGNFESELIYAAPDPAYGSSGIELVDMDGDDDLDVLYTNGDSFDRGPKPFHSVQWLENDGSLPMQRHEICIMPGVLNATAGDFDGDGDVDVVAVALLGAHISKDWVAQGASPIVMLSQQDDGSFTPSRLPGRMHDHLSVVKGDFNGDEKLDFAIGNFFRPAPNEVQSVLKEPELLIWMSK</sequence>
<evidence type="ECO:0000313" key="4">
    <source>
        <dbReference type="Proteomes" id="UP000321353"/>
    </source>
</evidence>
<feature type="region of interest" description="Disordered" evidence="2">
    <location>
        <begin position="45"/>
        <end position="65"/>
    </location>
</feature>
<gene>
    <name evidence="3" type="ORF">Mal15_54560</name>
</gene>
<evidence type="ECO:0000256" key="2">
    <source>
        <dbReference type="SAM" id="MobiDB-lite"/>
    </source>
</evidence>
<dbReference type="PANTHER" id="PTHR45460">
    <property type="entry name" value="SIMILAR TO CYSTEINE PROTEINASE"/>
    <property type="match status" value="1"/>
</dbReference>
<keyword evidence="1" id="KW-0732">Signal</keyword>
<evidence type="ECO:0000256" key="1">
    <source>
        <dbReference type="ARBA" id="ARBA00022729"/>
    </source>
</evidence>
<dbReference type="Pfam" id="PF13517">
    <property type="entry name" value="FG-GAP_3"/>
    <property type="match status" value="2"/>
</dbReference>
<dbReference type="SUPFAM" id="SSF69318">
    <property type="entry name" value="Integrin alpha N-terminal domain"/>
    <property type="match status" value="1"/>
</dbReference>
<dbReference type="EMBL" id="CP036264">
    <property type="protein sequence ID" value="QEG01380.1"/>
    <property type="molecule type" value="Genomic_DNA"/>
</dbReference>
<keyword evidence="4" id="KW-1185">Reference proteome</keyword>
<dbReference type="Gene3D" id="2.130.10.130">
    <property type="entry name" value="Integrin alpha, N-terminal"/>
    <property type="match status" value="2"/>
</dbReference>
<accession>A0A5B9MLU4</accession>
<dbReference type="Proteomes" id="UP000321353">
    <property type="component" value="Chromosome"/>
</dbReference>
<dbReference type="KEGG" id="smam:Mal15_54560"/>
<organism evidence="3 4">
    <name type="scientific">Stieleria maiorica</name>
    <dbReference type="NCBI Taxonomy" id="2795974"/>
    <lineage>
        <taxon>Bacteria</taxon>
        <taxon>Pseudomonadati</taxon>
        <taxon>Planctomycetota</taxon>
        <taxon>Planctomycetia</taxon>
        <taxon>Pirellulales</taxon>
        <taxon>Pirellulaceae</taxon>
        <taxon>Stieleria</taxon>
    </lineage>
</organism>
<evidence type="ECO:0000313" key="3">
    <source>
        <dbReference type="EMBL" id="QEG01380.1"/>
    </source>
</evidence>
<reference evidence="3 4" key="1">
    <citation type="submission" date="2019-02" db="EMBL/GenBank/DDBJ databases">
        <title>Planctomycetal bacteria perform biofilm scaping via a novel small molecule.</title>
        <authorList>
            <person name="Jeske O."/>
            <person name="Boedeker C."/>
            <person name="Wiegand S."/>
            <person name="Breitling P."/>
            <person name="Kallscheuer N."/>
            <person name="Jogler M."/>
            <person name="Rohde M."/>
            <person name="Petersen J."/>
            <person name="Medema M.H."/>
            <person name="Surup F."/>
            <person name="Jogler C."/>
        </authorList>
    </citation>
    <scope>NUCLEOTIDE SEQUENCE [LARGE SCALE GENOMIC DNA]</scope>
    <source>
        <strain evidence="3 4">Mal15</strain>
    </source>
</reference>
<proteinExistence type="predicted"/>
<dbReference type="InterPro" id="IPR028994">
    <property type="entry name" value="Integrin_alpha_N"/>
</dbReference>
<name>A0A5B9MLU4_9BACT</name>
<protein>
    <submittedName>
        <fullName evidence="3">FG-GAP repeat protein</fullName>
    </submittedName>
</protein>
<dbReference type="PANTHER" id="PTHR45460:SF2">
    <property type="entry name" value="ALPHA 1,3 GLUCANASE, GH71 FAMILY (EUROFUNG)"/>
    <property type="match status" value="1"/>
</dbReference>